<keyword evidence="4 6" id="KW-0378">Hydrolase</keyword>
<feature type="compositionally biased region" description="Basic and acidic residues" evidence="7">
    <location>
        <begin position="369"/>
        <end position="400"/>
    </location>
</feature>
<dbReference type="PROSITE" id="PS50053">
    <property type="entry name" value="UBIQUITIN_2"/>
    <property type="match status" value="1"/>
</dbReference>
<evidence type="ECO:0000313" key="10">
    <source>
        <dbReference type="EMBL" id="ODN77493.1"/>
    </source>
</evidence>
<dbReference type="OrthoDB" id="333239at2759"/>
<evidence type="ECO:0000256" key="7">
    <source>
        <dbReference type="SAM" id="MobiDB-lite"/>
    </source>
</evidence>
<comment type="catalytic activity">
    <reaction evidence="1 6">
        <text>Thiol-dependent hydrolysis of ester, thioester, amide, peptide and isopeptide bonds formed by the C-terminal Gly of ubiquitin (a 76-residue protein attached to proteins as an intracellular targeting signal).</text>
        <dbReference type="EC" id="3.4.19.12"/>
    </reaction>
</comment>
<dbReference type="Gene3D" id="3.90.70.10">
    <property type="entry name" value="Cysteine proteinases"/>
    <property type="match status" value="1"/>
</dbReference>
<dbReference type="PANTHER" id="PTHR43982">
    <property type="entry name" value="UBIQUITIN CARBOXYL-TERMINAL HYDROLASE"/>
    <property type="match status" value="1"/>
</dbReference>
<sequence>MPKVSTATMELTIKHSGKNYNVPVTQETTTATFKQAVSELTRVPVERMKVMVKGKLVKDDTDYAALASQKVTVMVIGAAEALPEAPTQPIVFLEDVGEGSYAKAEPNGLVNLGNTCYLNSTIQALKVVPEIDSALKEFTPSGTSADTRVVSSLKNLMTNLDSAHDAVVPLDLISNLRVLAPQFAETDNHGHYSQQDADEAWTTLISALRSKLPHGADGSLVDKLMGLELEKTFKCAETDAEPESTSTESLSKLQCNISGTTNFLLSGIQDSLTQQVEKNSPVLGRNATYTMKSAISKLPEYLTVHMVRFYWRRDIQKKAKIMRKVKFPLELDLLELLTPSLRARTQPLNVHAKNVLKDRDARATVLKRKPGEGREEEEEKRKEEREKAEELLKTQETEGGRRDGSAFYELAAVVTHKGASADSGHYIGWARMDDGAFVPAEQQQWAKFDDNKVTFCDAQKILSMDGGGEDSVAYILLYRQAKI</sequence>
<evidence type="ECO:0000256" key="4">
    <source>
        <dbReference type="ARBA" id="ARBA00022801"/>
    </source>
</evidence>
<accession>A0A1E3HMB1</accession>
<dbReference type="Pfam" id="PF00443">
    <property type="entry name" value="UCH"/>
    <property type="match status" value="1"/>
</dbReference>
<dbReference type="PROSITE" id="PS50235">
    <property type="entry name" value="USP_3"/>
    <property type="match status" value="1"/>
</dbReference>
<dbReference type="GO" id="GO:0070628">
    <property type="term" value="F:proteasome binding"/>
    <property type="evidence" value="ECO:0007669"/>
    <property type="project" value="TreeGrafter"/>
</dbReference>
<dbReference type="Gene3D" id="3.10.20.90">
    <property type="entry name" value="Phosphatidylinositol 3-kinase Catalytic Subunit, Chain A, domain 1"/>
    <property type="match status" value="1"/>
</dbReference>
<dbReference type="SUPFAM" id="SSF54236">
    <property type="entry name" value="Ubiquitin-like"/>
    <property type="match status" value="1"/>
</dbReference>
<keyword evidence="11" id="KW-1185">Reference proteome</keyword>
<protein>
    <recommendedName>
        <fullName evidence="6">Ubiquitin carboxyl-terminal hydrolase</fullName>
        <ecNumber evidence="6">3.4.19.12</ecNumber>
    </recommendedName>
</protein>
<dbReference type="InterPro" id="IPR029071">
    <property type="entry name" value="Ubiquitin-like_domsf"/>
</dbReference>
<comment type="similarity">
    <text evidence="6">Belongs to the peptidase C19 family.</text>
</comment>
<dbReference type="PROSITE" id="PS00973">
    <property type="entry name" value="USP_2"/>
    <property type="match status" value="1"/>
</dbReference>
<dbReference type="PANTHER" id="PTHR43982:SF1">
    <property type="entry name" value="UBIQUITIN CARBOXYL-TERMINAL HYDROLASE 14"/>
    <property type="match status" value="1"/>
</dbReference>
<dbReference type="AlphaFoldDB" id="A0A1E3HMB1"/>
<dbReference type="InterPro" id="IPR038765">
    <property type="entry name" value="Papain-like_cys_pep_sf"/>
</dbReference>
<name>A0A1E3HMB1_9TREE</name>
<feature type="region of interest" description="Disordered" evidence="7">
    <location>
        <begin position="361"/>
        <end position="400"/>
    </location>
</feature>
<dbReference type="GO" id="GO:0004843">
    <property type="term" value="F:cysteine-type deubiquitinase activity"/>
    <property type="evidence" value="ECO:0007669"/>
    <property type="project" value="UniProtKB-UniRule"/>
</dbReference>
<feature type="domain" description="USP" evidence="9">
    <location>
        <begin position="107"/>
        <end position="481"/>
    </location>
</feature>
<dbReference type="CDD" id="cd02657">
    <property type="entry name" value="Peptidase_C19A"/>
    <property type="match status" value="1"/>
</dbReference>
<evidence type="ECO:0000259" key="8">
    <source>
        <dbReference type="PROSITE" id="PS50053"/>
    </source>
</evidence>
<evidence type="ECO:0000256" key="3">
    <source>
        <dbReference type="ARBA" id="ARBA00022786"/>
    </source>
</evidence>
<dbReference type="InterPro" id="IPR044635">
    <property type="entry name" value="UBP14-like"/>
</dbReference>
<dbReference type="Pfam" id="PF00240">
    <property type="entry name" value="ubiquitin"/>
    <property type="match status" value="1"/>
</dbReference>
<dbReference type="GO" id="GO:0016579">
    <property type="term" value="P:protein deubiquitination"/>
    <property type="evidence" value="ECO:0007669"/>
    <property type="project" value="InterPro"/>
</dbReference>
<organism evidence="10 11">
    <name type="scientific">Cryptococcus amylolentus CBS 6039</name>
    <dbReference type="NCBI Taxonomy" id="1295533"/>
    <lineage>
        <taxon>Eukaryota</taxon>
        <taxon>Fungi</taxon>
        <taxon>Dikarya</taxon>
        <taxon>Basidiomycota</taxon>
        <taxon>Agaricomycotina</taxon>
        <taxon>Tremellomycetes</taxon>
        <taxon>Tremellales</taxon>
        <taxon>Cryptococcaceae</taxon>
        <taxon>Cryptococcus</taxon>
    </lineage>
</organism>
<keyword evidence="2 6" id="KW-0645">Protease</keyword>
<evidence type="ECO:0000256" key="1">
    <source>
        <dbReference type="ARBA" id="ARBA00000707"/>
    </source>
</evidence>
<comment type="caution">
    <text evidence="10">The sequence shown here is derived from an EMBL/GenBank/DDBJ whole genome shotgun (WGS) entry which is preliminary data.</text>
</comment>
<dbReference type="PROSITE" id="PS00972">
    <property type="entry name" value="USP_1"/>
    <property type="match status" value="1"/>
</dbReference>
<dbReference type="GO" id="GO:0061136">
    <property type="term" value="P:regulation of proteasomal protein catabolic process"/>
    <property type="evidence" value="ECO:0007669"/>
    <property type="project" value="TreeGrafter"/>
</dbReference>
<proteinExistence type="inferred from homology"/>
<dbReference type="InterPro" id="IPR000626">
    <property type="entry name" value="Ubiquitin-like_dom"/>
</dbReference>
<dbReference type="RefSeq" id="XP_018992729.1">
    <property type="nucleotide sequence ID" value="XM_019138786.1"/>
</dbReference>
<dbReference type="EC" id="3.4.19.12" evidence="6"/>
<dbReference type="SMART" id="SM00213">
    <property type="entry name" value="UBQ"/>
    <property type="match status" value="1"/>
</dbReference>
<dbReference type="Proteomes" id="UP000094065">
    <property type="component" value="Unassembled WGS sequence"/>
</dbReference>
<dbReference type="InterPro" id="IPR001394">
    <property type="entry name" value="Peptidase_C19_UCH"/>
</dbReference>
<dbReference type="STRING" id="1295533.A0A1E3HMB1"/>
<dbReference type="EMBL" id="AWGJ01000007">
    <property type="protein sequence ID" value="ODN77493.1"/>
    <property type="molecule type" value="Genomic_DNA"/>
</dbReference>
<dbReference type="GeneID" id="30155975"/>
<reference evidence="10 11" key="1">
    <citation type="submission" date="2016-06" db="EMBL/GenBank/DDBJ databases">
        <title>Evolution of pathogenesis and genome organization in the Tremellales.</title>
        <authorList>
            <person name="Cuomo C."/>
            <person name="Litvintseva A."/>
            <person name="Heitman J."/>
            <person name="Chen Y."/>
            <person name="Sun S."/>
            <person name="Springer D."/>
            <person name="Dromer F."/>
            <person name="Young S."/>
            <person name="Zeng Q."/>
            <person name="Chapman S."/>
            <person name="Gujja S."/>
            <person name="Saif S."/>
            <person name="Birren B."/>
        </authorList>
    </citation>
    <scope>NUCLEOTIDE SEQUENCE [LARGE SCALE GENOMIC DNA]</scope>
    <source>
        <strain evidence="10 11">CBS 6039</strain>
    </source>
</reference>
<evidence type="ECO:0000256" key="2">
    <source>
        <dbReference type="ARBA" id="ARBA00022670"/>
    </source>
</evidence>
<dbReference type="InterPro" id="IPR028889">
    <property type="entry name" value="USP"/>
</dbReference>
<gene>
    <name evidence="10" type="ORF">L202_04666</name>
</gene>
<evidence type="ECO:0000256" key="5">
    <source>
        <dbReference type="ARBA" id="ARBA00022807"/>
    </source>
</evidence>
<evidence type="ECO:0000313" key="11">
    <source>
        <dbReference type="Proteomes" id="UP000094065"/>
    </source>
</evidence>
<dbReference type="GO" id="GO:0043161">
    <property type="term" value="P:proteasome-mediated ubiquitin-dependent protein catabolic process"/>
    <property type="evidence" value="ECO:0007669"/>
    <property type="project" value="InterPro"/>
</dbReference>
<evidence type="ECO:0000259" key="9">
    <source>
        <dbReference type="PROSITE" id="PS50235"/>
    </source>
</evidence>
<dbReference type="InterPro" id="IPR018200">
    <property type="entry name" value="USP_CS"/>
</dbReference>
<keyword evidence="5 6" id="KW-0788">Thiol protease</keyword>
<evidence type="ECO:0000256" key="6">
    <source>
        <dbReference type="RuleBase" id="RU366025"/>
    </source>
</evidence>
<feature type="domain" description="Ubiquitin-like" evidence="8">
    <location>
        <begin position="9"/>
        <end position="60"/>
    </location>
</feature>
<keyword evidence="3 6" id="KW-0833">Ubl conjugation pathway</keyword>
<dbReference type="SUPFAM" id="SSF54001">
    <property type="entry name" value="Cysteine proteinases"/>
    <property type="match status" value="1"/>
</dbReference>